<gene>
    <name evidence="5" type="ORF">J4415_03010</name>
</gene>
<keyword evidence="2" id="KW-0413">Isomerase</keyword>
<accession>A0A8T4L3F2</accession>
<dbReference type="InterPro" id="IPR018191">
    <property type="entry name" value="4-OT"/>
</dbReference>
<dbReference type="Proteomes" id="UP000677687">
    <property type="component" value="Unassembled WGS sequence"/>
</dbReference>
<dbReference type="InterPro" id="IPR004370">
    <property type="entry name" value="4-OT-like_dom"/>
</dbReference>
<organism evidence="5 6">
    <name type="scientific">Candidatus Iainarchaeum sp</name>
    <dbReference type="NCBI Taxonomy" id="3101447"/>
    <lineage>
        <taxon>Archaea</taxon>
        <taxon>Candidatus Iainarchaeota</taxon>
        <taxon>Candidatus Iainarchaeia</taxon>
        <taxon>Candidatus Iainarchaeales</taxon>
        <taxon>Candidatus Iainarchaeaceae</taxon>
        <taxon>Candidatus Iainarchaeum</taxon>
    </lineage>
</organism>
<dbReference type="SUPFAM" id="SSF55331">
    <property type="entry name" value="Tautomerase/MIF"/>
    <property type="match status" value="1"/>
</dbReference>
<reference evidence="5" key="1">
    <citation type="submission" date="2021-03" db="EMBL/GenBank/DDBJ databases">
        <authorList>
            <person name="Jaffe A."/>
        </authorList>
    </citation>
    <scope>NUCLEOTIDE SEQUENCE</scope>
    <source>
        <strain evidence="5">RIFCSPHIGHO2_01_FULL_AR10_44_11</strain>
    </source>
</reference>
<evidence type="ECO:0000313" key="5">
    <source>
        <dbReference type="EMBL" id="MBS3057576.1"/>
    </source>
</evidence>
<proteinExistence type="inferred from homology"/>
<feature type="active site" description="Proton acceptor; via imino nitrogen" evidence="3">
    <location>
        <position position="8"/>
    </location>
</feature>
<evidence type="ECO:0000256" key="1">
    <source>
        <dbReference type="ARBA" id="ARBA00006723"/>
    </source>
</evidence>
<dbReference type="EMBL" id="JAGVWD010000043">
    <property type="protein sequence ID" value="MBS3057576.1"/>
    <property type="molecule type" value="Genomic_DNA"/>
</dbReference>
<sequence>MRRSERMPVVRIDMLPRSKKEKEKLIEGVIEAVAKTLKIERDWVRVVIDEIPAENWGVDGKQLSELMKKKK</sequence>
<dbReference type="PANTHER" id="PTHR35530:SF1">
    <property type="entry name" value="2-HYDROXYMUCONATE TAUTOMERASE"/>
    <property type="match status" value="1"/>
</dbReference>
<dbReference type="AlphaFoldDB" id="A0A8T4L3F2"/>
<comment type="caution">
    <text evidence="5">The sequence shown here is derived from an EMBL/GenBank/DDBJ whole genome shotgun (WGS) entry which is preliminary data.</text>
</comment>
<dbReference type="InterPro" id="IPR014347">
    <property type="entry name" value="Tautomerase/MIF_sf"/>
</dbReference>
<evidence type="ECO:0000313" key="6">
    <source>
        <dbReference type="Proteomes" id="UP000677687"/>
    </source>
</evidence>
<reference evidence="5" key="2">
    <citation type="submission" date="2021-05" db="EMBL/GenBank/DDBJ databases">
        <title>Protein family content uncovers lineage relationships and bacterial pathway maintenance mechanisms in DPANN archaea.</title>
        <authorList>
            <person name="Castelle C.J."/>
            <person name="Meheust R."/>
            <person name="Jaffe A.L."/>
            <person name="Seitz K."/>
            <person name="Gong X."/>
            <person name="Baker B.J."/>
            <person name="Banfield J.F."/>
        </authorList>
    </citation>
    <scope>NUCLEOTIDE SEQUENCE</scope>
    <source>
        <strain evidence="5">RIFCSPHIGHO2_01_FULL_AR10_44_11</strain>
    </source>
</reference>
<dbReference type="Gene3D" id="3.30.429.10">
    <property type="entry name" value="Macrophage Migration Inhibitory Factor"/>
    <property type="match status" value="1"/>
</dbReference>
<evidence type="ECO:0000256" key="2">
    <source>
        <dbReference type="ARBA" id="ARBA00023235"/>
    </source>
</evidence>
<evidence type="ECO:0000259" key="4">
    <source>
        <dbReference type="Pfam" id="PF01361"/>
    </source>
</evidence>
<protein>
    <submittedName>
        <fullName evidence="5">2-hydroxymuconate tautomerase family protein</fullName>
    </submittedName>
</protein>
<feature type="domain" description="4-oxalocrotonate tautomerase-like" evidence="4">
    <location>
        <begin position="8"/>
        <end position="64"/>
    </location>
</feature>
<comment type="similarity">
    <text evidence="1">Belongs to the 4-oxalocrotonate tautomerase family.</text>
</comment>
<dbReference type="Pfam" id="PF01361">
    <property type="entry name" value="Tautomerase"/>
    <property type="match status" value="1"/>
</dbReference>
<evidence type="ECO:0000256" key="3">
    <source>
        <dbReference type="PIRSR" id="PIRSR618191-1"/>
    </source>
</evidence>
<dbReference type="GO" id="GO:0016853">
    <property type="term" value="F:isomerase activity"/>
    <property type="evidence" value="ECO:0007669"/>
    <property type="project" value="UniProtKB-KW"/>
</dbReference>
<name>A0A8T4L3F2_9ARCH</name>
<dbReference type="PANTHER" id="PTHR35530">
    <property type="entry name" value="TAUTOMERASE-RELATED"/>
    <property type="match status" value="1"/>
</dbReference>
<dbReference type="NCBIfam" id="TIGR00013">
    <property type="entry name" value="taut"/>
    <property type="match status" value="1"/>
</dbReference>